<protein>
    <submittedName>
        <fullName evidence="2">Uncharacterized protein</fullName>
    </submittedName>
</protein>
<reference evidence="2" key="1">
    <citation type="submission" date="2018-11" db="EMBL/GenBank/DDBJ databases">
        <authorList>
            <consortium name="Pathogen Informatics"/>
        </authorList>
    </citation>
    <scope>NUCLEOTIDE SEQUENCE</scope>
</reference>
<organism evidence="2 3">
    <name type="scientific">Protopolystoma xenopodis</name>
    <dbReference type="NCBI Taxonomy" id="117903"/>
    <lineage>
        <taxon>Eukaryota</taxon>
        <taxon>Metazoa</taxon>
        <taxon>Spiralia</taxon>
        <taxon>Lophotrochozoa</taxon>
        <taxon>Platyhelminthes</taxon>
        <taxon>Monogenea</taxon>
        <taxon>Polyopisthocotylea</taxon>
        <taxon>Polystomatidea</taxon>
        <taxon>Polystomatidae</taxon>
        <taxon>Protopolystoma</taxon>
    </lineage>
</organism>
<accession>A0A3S5CDT0</accession>
<comment type="caution">
    <text evidence="2">The sequence shown here is derived from an EMBL/GenBank/DDBJ whole genome shotgun (WGS) entry which is preliminary data.</text>
</comment>
<name>A0A3S5CDT0_9PLAT</name>
<evidence type="ECO:0000313" key="2">
    <source>
        <dbReference type="EMBL" id="VEL12945.1"/>
    </source>
</evidence>
<proteinExistence type="predicted"/>
<dbReference type="Proteomes" id="UP000784294">
    <property type="component" value="Unassembled WGS sequence"/>
</dbReference>
<keyword evidence="3" id="KW-1185">Reference proteome</keyword>
<feature type="region of interest" description="Disordered" evidence="1">
    <location>
        <begin position="1"/>
        <end position="22"/>
    </location>
</feature>
<evidence type="ECO:0000256" key="1">
    <source>
        <dbReference type="SAM" id="MobiDB-lite"/>
    </source>
</evidence>
<dbReference type="EMBL" id="CAAALY010016345">
    <property type="protein sequence ID" value="VEL12945.1"/>
    <property type="molecule type" value="Genomic_DNA"/>
</dbReference>
<sequence>MGLGGFTGRQIERPKPGCGGRQVRSSRYESHFEWEAVATFGIWATFKPSQHSASLLPAQLPVSRRRRSLKMCGFELVELREVGSRVRLRAQICGNVLLALDRLNSFWDGNEHWIAWVVGRIVPCVITA</sequence>
<dbReference type="AlphaFoldDB" id="A0A3S5CDT0"/>
<gene>
    <name evidence="2" type="ORF">PXEA_LOCUS6385</name>
</gene>
<evidence type="ECO:0000313" key="3">
    <source>
        <dbReference type="Proteomes" id="UP000784294"/>
    </source>
</evidence>